<accession>A0A553PBA5</accession>
<comment type="subcellular location">
    <subcellularLocation>
        <location evidence="1">Lysosome membrane</location>
        <topology evidence="1">Multi-pass membrane protein</topology>
    </subcellularLocation>
</comment>
<comment type="similarity">
    <text evidence="2">Belongs to the major facilitator superfamily.</text>
</comment>
<proteinExistence type="inferred from homology"/>
<dbReference type="STRING" id="6832.A0A553PBA5"/>
<feature type="transmembrane region" description="Helical" evidence="25">
    <location>
        <begin position="277"/>
        <end position="303"/>
    </location>
</feature>
<name>A0A553PBA5_TIGCA</name>
<evidence type="ECO:0000256" key="15">
    <source>
        <dbReference type="ARBA" id="ARBA00044899"/>
    </source>
</evidence>
<evidence type="ECO:0000256" key="5">
    <source>
        <dbReference type="ARBA" id="ARBA00022989"/>
    </source>
</evidence>
<evidence type="ECO:0000256" key="10">
    <source>
        <dbReference type="ARBA" id="ARBA00044881"/>
    </source>
</evidence>
<gene>
    <name evidence="27" type="ORF">TCAL_08667</name>
</gene>
<dbReference type="GO" id="GO:0022857">
    <property type="term" value="F:transmembrane transporter activity"/>
    <property type="evidence" value="ECO:0007669"/>
    <property type="project" value="InterPro"/>
</dbReference>
<dbReference type="OMA" id="WIMLAGR"/>
<evidence type="ECO:0000256" key="4">
    <source>
        <dbReference type="ARBA" id="ARBA00022692"/>
    </source>
</evidence>
<dbReference type="EMBL" id="VCGU01000005">
    <property type="protein sequence ID" value="TRY74960.1"/>
    <property type="molecule type" value="Genomic_DNA"/>
</dbReference>
<dbReference type="GO" id="GO:0005765">
    <property type="term" value="C:lysosomal membrane"/>
    <property type="evidence" value="ECO:0007669"/>
    <property type="project" value="UniProtKB-SubCell"/>
</dbReference>
<organism evidence="27 28">
    <name type="scientific">Tigriopus californicus</name>
    <name type="common">Marine copepod</name>
    <dbReference type="NCBI Taxonomy" id="6832"/>
    <lineage>
        <taxon>Eukaryota</taxon>
        <taxon>Metazoa</taxon>
        <taxon>Ecdysozoa</taxon>
        <taxon>Arthropoda</taxon>
        <taxon>Crustacea</taxon>
        <taxon>Multicrustacea</taxon>
        <taxon>Hexanauplia</taxon>
        <taxon>Copepoda</taxon>
        <taxon>Harpacticoida</taxon>
        <taxon>Harpacticidae</taxon>
        <taxon>Tigriopus</taxon>
    </lineage>
</organism>
<feature type="transmembrane region" description="Helical" evidence="25">
    <location>
        <begin position="75"/>
        <end position="97"/>
    </location>
</feature>
<dbReference type="InterPro" id="IPR052187">
    <property type="entry name" value="MFSD1"/>
</dbReference>
<comment type="catalytic activity">
    <reaction evidence="14">
        <text>L-aspartyl-L-lysine(out) = L-aspartyl-L-lysine(in)</text>
        <dbReference type="Rhea" id="RHEA:79411"/>
        <dbReference type="ChEBI" id="CHEBI:229953"/>
    </reaction>
</comment>
<evidence type="ECO:0000256" key="18">
    <source>
        <dbReference type="ARBA" id="ARBA00044912"/>
    </source>
</evidence>
<dbReference type="SUPFAM" id="SSF103473">
    <property type="entry name" value="MFS general substrate transporter"/>
    <property type="match status" value="1"/>
</dbReference>
<comment type="catalytic activity">
    <reaction evidence="9">
        <text>L-histidyl-glycine(out) = L-histidyl-glycine(in)</text>
        <dbReference type="Rhea" id="RHEA:79395"/>
        <dbReference type="ChEBI" id="CHEBI:229957"/>
    </reaction>
</comment>
<keyword evidence="5 25" id="KW-1133">Transmembrane helix</keyword>
<comment type="catalytic activity">
    <reaction evidence="18">
        <text>L-histidyl-L-alpha-amino acid(out) = L-histidyl-L-alpha-amino acid(in)</text>
        <dbReference type="Rhea" id="RHEA:79379"/>
        <dbReference type="ChEBI" id="CHEBI:229964"/>
    </reaction>
</comment>
<dbReference type="Gene3D" id="1.20.1250.20">
    <property type="entry name" value="MFS general substrate transporter like domains"/>
    <property type="match status" value="2"/>
</dbReference>
<dbReference type="InterPro" id="IPR036259">
    <property type="entry name" value="MFS_trans_sf"/>
</dbReference>
<comment type="function">
    <text evidence="23">Lysosomal dipeptide uniporter that selectively exports lysine, arginine or histidine-containing dipeptides with a net positive charge from the lysosome lumen into the cytosol. Could play a role in a specific type of protein O-glycosylation indirectly regulating macrophages migration and tissue invasion. Also essential for liver homeostasis.</text>
</comment>
<evidence type="ECO:0000256" key="16">
    <source>
        <dbReference type="ARBA" id="ARBA00044900"/>
    </source>
</evidence>
<evidence type="ECO:0000256" key="11">
    <source>
        <dbReference type="ARBA" id="ARBA00044884"/>
    </source>
</evidence>
<evidence type="ECO:0000256" key="8">
    <source>
        <dbReference type="ARBA" id="ARBA00044876"/>
    </source>
</evidence>
<keyword evidence="4 25" id="KW-0812">Transmembrane</keyword>
<evidence type="ECO:0000256" key="14">
    <source>
        <dbReference type="ARBA" id="ARBA00044898"/>
    </source>
</evidence>
<evidence type="ECO:0000256" key="22">
    <source>
        <dbReference type="ARBA" id="ARBA00045018"/>
    </source>
</evidence>
<feature type="domain" description="Major facilitator superfamily (MFS) profile" evidence="26">
    <location>
        <begin position="77"/>
        <end position="457"/>
    </location>
</feature>
<comment type="catalytic activity">
    <reaction evidence="11">
        <text>L-alpha-aminoacyl-L-histidine(out) = L-alpha-aminoacyl-L-histidine(in)</text>
        <dbReference type="Rhea" id="RHEA:79375"/>
        <dbReference type="ChEBI" id="CHEBI:229967"/>
    </reaction>
</comment>
<keyword evidence="28" id="KW-1185">Reference proteome</keyword>
<dbReference type="CDD" id="cd17340">
    <property type="entry name" value="MFS_MFSD1"/>
    <property type="match status" value="1"/>
</dbReference>
<sequence length="495" mass="55299">MTHDRIDLPITINAYANPFEMANDDIINPDHLDQDRLRDLPHIMVDEYDPEPGSEFGFIVERPGFCHPRGWCQKLMVLFLMCLLGFGSYFCFDTPGALQDDIKSIMGVTTYQFASLYSWYSWPNVVLPIFGGYLIDRVLGLRIGAAFFAFVLILGQGCFALGSFADSFLLMEVGRFIFGIGGESLAVAQNTYATTWFSGDMLNTVFGLQLSVARLGSTACFQVTGYLYNFLWNTFFGQWNDNQILGTTLLVTALTCVMSFLASLIRLADIKQFPLQFWIICFICVAYYVAIFPFVSLGQVFYIQKFDFSTEAANTINGLIYLISCFASPVFGAVIDRFGLNVFFVNAAVVATLLGHILLGFTTLNPYVGVGIIGVAYSMLASSLWPQITYVIPEHQRATAFGLMQAVQNAGLATITLLAGLIVDSFGYLWLEVFFMGCLCIALFGGIALWVVDARGNGILNMTRQERLIFFLKREHEPIFDDQSLLQEDLEWLES</sequence>
<dbReference type="InterPro" id="IPR020846">
    <property type="entry name" value="MFS_dom"/>
</dbReference>
<dbReference type="PROSITE" id="PS50850">
    <property type="entry name" value="MFS"/>
    <property type="match status" value="1"/>
</dbReference>
<comment type="catalytic activity">
    <reaction evidence="10">
        <text>L-alpha-aminoacyl-L-arginine(out) = L-alpha-aminoacyl-L-arginine(in)</text>
        <dbReference type="Rhea" id="RHEA:79367"/>
        <dbReference type="ChEBI" id="CHEBI:229968"/>
    </reaction>
</comment>
<feature type="transmembrane region" description="Helical" evidence="25">
    <location>
        <begin position="244"/>
        <end position="265"/>
    </location>
</feature>
<comment type="catalytic activity">
    <reaction evidence="16">
        <text>L-lysyl-L-lysine(out) = L-lysyl-L-lysine(in)</text>
        <dbReference type="Rhea" id="RHEA:79403"/>
        <dbReference type="ChEBI" id="CHEBI:229956"/>
    </reaction>
</comment>
<dbReference type="PANTHER" id="PTHR23512:SF3">
    <property type="entry name" value="MAJOR FACILITATOR SUPERFAMILY DOMAIN-CONTAINING PROTEIN 1"/>
    <property type="match status" value="1"/>
</dbReference>
<comment type="catalytic activity">
    <reaction evidence="17">
        <text>L-arginyl-glycine(out) = L-arginyl-glycine(in)</text>
        <dbReference type="Rhea" id="RHEA:79391"/>
        <dbReference type="ChEBI" id="CHEBI:229955"/>
    </reaction>
</comment>
<protein>
    <recommendedName>
        <fullName evidence="21">Lysosomal dipeptide transporter MFSD1</fullName>
    </recommendedName>
    <alternativeName>
        <fullName evidence="22">Major facilitator superfamily domain-containing protein 1</fullName>
    </alternativeName>
</protein>
<keyword evidence="3" id="KW-0813">Transport</keyword>
<evidence type="ECO:0000256" key="21">
    <source>
        <dbReference type="ARBA" id="ARBA00044985"/>
    </source>
</evidence>
<evidence type="ECO:0000256" key="19">
    <source>
        <dbReference type="ARBA" id="ARBA00044919"/>
    </source>
</evidence>
<comment type="catalytic activity">
    <reaction evidence="19">
        <text>L-alanyl-L-lysine(out) = L-alanyl-L-lysine(in)</text>
        <dbReference type="Rhea" id="RHEA:79415"/>
        <dbReference type="ChEBI" id="CHEBI:192470"/>
    </reaction>
</comment>
<comment type="subunit">
    <text evidence="24">Homodimer. Interacts with lysosomal protein GLMP (via lumenal domain); the interaction starts while both proteins are still in the endoplasmic reticulum and is required for stabilization of MFSD1 in lysosomes but has no direct effect on its targeting to lysosomes or transporter activity.</text>
</comment>
<evidence type="ECO:0000313" key="27">
    <source>
        <dbReference type="EMBL" id="TRY74960.1"/>
    </source>
</evidence>
<feature type="transmembrane region" description="Helical" evidence="25">
    <location>
        <begin position="117"/>
        <end position="135"/>
    </location>
</feature>
<evidence type="ECO:0000256" key="3">
    <source>
        <dbReference type="ARBA" id="ARBA00022448"/>
    </source>
</evidence>
<comment type="catalytic activity">
    <reaction evidence="8">
        <text>L-lysyl-L-alanine(out) = L-lysyl-L-alanine(in)</text>
        <dbReference type="Rhea" id="RHEA:79399"/>
        <dbReference type="ChEBI" id="CHEBI:229954"/>
    </reaction>
</comment>
<evidence type="ECO:0000256" key="13">
    <source>
        <dbReference type="ARBA" id="ARBA00044893"/>
    </source>
</evidence>
<dbReference type="Pfam" id="PF07690">
    <property type="entry name" value="MFS_1"/>
    <property type="match status" value="2"/>
</dbReference>
<feature type="transmembrane region" description="Helical" evidence="25">
    <location>
        <begin position="367"/>
        <end position="386"/>
    </location>
</feature>
<feature type="transmembrane region" description="Helical" evidence="25">
    <location>
        <begin position="315"/>
        <end position="335"/>
    </location>
</feature>
<evidence type="ECO:0000259" key="26">
    <source>
        <dbReference type="PROSITE" id="PS50850"/>
    </source>
</evidence>
<evidence type="ECO:0000256" key="6">
    <source>
        <dbReference type="ARBA" id="ARBA00023136"/>
    </source>
</evidence>
<feature type="transmembrane region" description="Helical" evidence="25">
    <location>
        <begin position="398"/>
        <end position="422"/>
    </location>
</feature>
<evidence type="ECO:0000256" key="25">
    <source>
        <dbReference type="SAM" id="Phobius"/>
    </source>
</evidence>
<comment type="catalytic activity">
    <reaction evidence="12">
        <text>L-lysyl-L-alpha-amino acid(out) = L-lysyl-L-alpha-amino acid(in)</text>
        <dbReference type="Rhea" id="RHEA:79387"/>
        <dbReference type="ChEBI" id="CHEBI:229965"/>
    </reaction>
</comment>
<evidence type="ECO:0000256" key="23">
    <source>
        <dbReference type="ARBA" id="ARBA00045709"/>
    </source>
</evidence>
<evidence type="ECO:0000256" key="20">
    <source>
        <dbReference type="ARBA" id="ARBA00044924"/>
    </source>
</evidence>
<evidence type="ECO:0000256" key="2">
    <source>
        <dbReference type="ARBA" id="ARBA00008335"/>
    </source>
</evidence>
<keyword evidence="6 25" id="KW-0472">Membrane</keyword>
<comment type="catalytic activity">
    <reaction evidence="13">
        <text>L-alpha-aminoacyl-L-lysine(out) = L-alpha-aminoacyl-L-lysine(in)</text>
        <dbReference type="Rhea" id="RHEA:79383"/>
        <dbReference type="ChEBI" id="CHEBI:229966"/>
    </reaction>
</comment>
<evidence type="ECO:0000313" key="28">
    <source>
        <dbReference type="Proteomes" id="UP000318571"/>
    </source>
</evidence>
<evidence type="ECO:0000256" key="9">
    <source>
        <dbReference type="ARBA" id="ARBA00044878"/>
    </source>
</evidence>
<reference evidence="27 28" key="1">
    <citation type="journal article" date="2018" name="Nat. Ecol. Evol.">
        <title>Genomic signatures of mitonuclear coevolution across populations of Tigriopus californicus.</title>
        <authorList>
            <person name="Barreto F.S."/>
            <person name="Watson E.T."/>
            <person name="Lima T.G."/>
            <person name="Willett C.S."/>
            <person name="Edmands S."/>
            <person name="Li W."/>
            <person name="Burton R.S."/>
        </authorList>
    </citation>
    <scope>NUCLEOTIDE SEQUENCE [LARGE SCALE GENOMIC DNA]</scope>
    <source>
        <strain evidence="27 28">San Diego</strain>
    </source>
</reference>
<dbReference type="PANTHER" id="PTHR23512">
    <property type="entry name" value="MAJOR FACILITATOR SUPERFAMILY DOMAIN-CONTAINING PROTEIN 1"/>
    <property type="match status" value="1"/>
</dbReference>
<evidence type="ECO:0000256" key="12">
    <source>
        <dbReference type="ARBA" id="ARBA00044891"/>
    </source>
</evidence>
<comment type="catalytic activity">
    <reaction evidence="15">
        <text>L-arginyl-L-alpha-amino acid(out) = L-arginyl-L-alpha-amino acid(in)</text>
        <dbReference type="Rhea" id="RHEA:79371"/>
        <dbReference type="ChEBI" id="CHEBI:84315"/>
    </reaction>
</comment>
<evidence type="ECO:0000256" key="1">
    <source>
        <dbReference type="ARBA" id="ARBA00004155"/>
    </source>
</evidence>
<dbReference type="AlphaFoldDB" id="A0A553PBA5"/>
<feature type="transmembrane region" description="Helical" evidence="25">
    <location>
        <begin position="428"/>
        <end position="452"/>
    </location>
</feature>
<dbReference type="Proteomes" id="UP000318571">
    <property type="component" value="Chromosome 2"/>
</dbReference>
<feature type="transmembrane region" description="Helical" evidence="25">
    <location>
        <begin position="342"/>
        <end position="361"/>
    </location>
</feature>
<evidence type="ECO:0000256" key="24">
    <source>
        <dbReference type="ARBA" id="ARBA00046376"/>
    </source>
</evidence>
<evidence type="ECO:0000256" key="17">
    <source>
        <dbReference type="ARBA" id="ARBA00044903"/>
    </source>
</evidence>
<evidence type="ECO:0000256" key="7">
    <source>
        <dbReference type="ARBA" id="ARBA00023228"/>
    </source>
</evidence>
<feature type="transmembrane region" description="Helical" evidence="25">
    <location>
        <begin position="147"/>
        <end position="165"/>
    </location>
</feature>
<dbReference type="InterPro" id="IPR011701">
    <property type="entry name" value="MFS"/>
</dbReference>
<keyword evidence="7" id="KW-0458">Lysosome</keyword>
<comment type="caution">
    <text evidence="27">The sequence shown here is derived from an EMBL/GenBank/DDBJ whole genome shotgun (WGS) entry which is preliminary data.</text>
</comment>
<comment type="catalytic activity">
    <reaction evidence="20">
        <text>L-lysyl-glycine(out) = L-lysyl-glycine(in)</text>
        <dbReference type="Rhea" id="RHEA:79407"/>
        <dbReference type="ChEBI" id="CHEBI:191202"/>
    </reaction>
</comment>